<dbReference type="RefSeq" id="WP_324277435.1">
    <property type="nucleotide sequence ID" value="NZ_CP141261.1"/>
</dbReference>
<dbReference type="Gene3D" id="2.30.130.40">
    <property type="entry name" value="LON domain-like"/>
    <property type="match status" value="1"/>
</dbReference>
<dbReference type="PROSITE" id="PS51787">
    <property type="entry name" value="LON_N"/>
    <property type="match status" value="1"/>
</dbReference>
<name>A0ABZ1B5M5_9ACTN</name>
<dbReference type="InterPro" id="IPR003111">
    <property type="entry name" value="Lon_prtase_N"/>
</dbReference>
<keyword evidence="3" id="KW-1185">Reference proteome</keyword>
<sequence length="209" mass="22589">MGELIPLFPLGTPLFPGIVLPLQIFEPRYRRLMRDLLAHPEAGDRRFFGVVAIRQGWEVERVAPAEALYDIGCSARVQAVRPQSDGGFRIVTVGGERFRLLDVVVADDPPYLQGEVEWLADEEAAEEAAGDTDGLLIPGAVAAAPPCDDGLDEVVASVARGSLDVLSRGCVTCSRATWPRCPTSAATAARTGPVPGRRWTRRPPCCWTP</sequence>
<dbReference type="SUPFAM" id="SSF88697">
    <property type="entry name" value="PUA domain-like"/>
    <property type="match status" value="1"/>
</dbReference>
<dbReference type="PANTHER" id="PTHR46732">
    <property type="entry name" value="ATP-DEPENDENT PROTEASE LA (LON) DOMAIN PROTEIN"/>
    <property type="match status" value="1"/>
</dbReference>
<dbReference type="InterPro" id="IPR046336">
    <property type="entry name" value="Lon_prtase_N_sf"/>
</dbReference>
<gene>
    <name evidence="2" type="ORF">U6N30_11705</name>
</gene>
<accession>A0ABZ1B5M5</accession>
<evidence type="ECO:0000259" key="1">
    <source>
        <dbReference type="PROSITE" id="PS51787"/>
    </source>
</evidence>
<organism evidence="2 3">
    <name type="scientific">Blastococcus brunescens</name>
    <dbReference type="NCBI Taxonomy" id="1564165"/>
    <lineage>
        <taxon>Bacteria</taxon>
        <taxon>Bacillati</taxon>
        <taxon>Actinomycetota</taxon>
        <taxon>Actinomycetes</taxon>
        <taxon>Geodermatophilales</taxon>
        <taxon>Geodermatophilaceae</taxon>
        <taxon>Blastococcus</taxon>
    </lineage>
</organism>
<evidence type="ECO:0000313" key="3">
    <source>
        <dbReference type="Proteomes" id="UP001324287"/>
    </source>
</evidence>
<dbReference type="PANTHER" id="PTHR46732:SF8">
    <property type="entry name" value="ATP-DEPENDENT PROTEASE LA (LON) DOMAIN PROTEIN"/>
    <property type="match status" value="1"/>
</dbReference>
<dbReference type="Pfam" id="PF02190">
    <property type="entry name" value="LON_substr_bdg"/>
    <property type="match status" value="1"/>
</dbReference>
<evidence type="ECO:0000313" key="2">
    <source>
        <dbReference type="EMBL" id="WRL66118.1"/>
    </source>
</evidence>
<feature type="domain" description="Lon N-terminal" evidence="1">
    <location>
        <begin position="2"/>
        <end position="209"/>
    </location>
</feature>
<proteinExistence type="predicted"/>
<dbReference type="Proteomes" id="UP001324287">
    <property type="component" value="Chromosome"/>
</dbReference>
<reference evidence="2 3" key="1">
    <citation type="submission" date="2023-12" db="EMBL/GenBank/DDBJ databases">
        <title>Blastococcus brunescens sp. nov., an actonobacterium isolated from sandstone collected in sahara desert.</title>
        <authorList>
            <person name="Gtari M."/>
            <person name="Ghodhbane F."/>
        </authorList>
    </citation>
    <scope>NUCLEOTIDE SEQUENCE [LARGE SCALE GENOMIC DNA]</scope>
    <source>
        <strain evidence="2 3">BMG 8361</strain>
    </source>
</reference>
<dbReference type="SMART" id="SM00464">
    <property type="entry name" value="LON"/>
    <property type="match status" value="1"/>
</dbReference>
<protein>
    <submittedName>
        <fullName evidence="2">LON peptidase substrate-binding domain-containing protein</fullName>
    </submittedName>
</protein>
<dbReference type="EMBL" id="CP141261">
    <property type="protein sequence ID" value="WRL66118.1"/>
    <property type="molecule type" value="Genomic_DNA"/>
</dbReference>
<dbReference type="InterPro" id="IPR015947">
    <property type="entry name" value="PUA-like_sf"/>
</dbReference>